<keyword evidence="3" id="KW-0418">Kinase</keyword>
<keyword evidence="1" id="KW-0175">Coiled coil</keyword>
<dbReference type="GO" id="GO:0016301">
    <property type="term" value="F:kinase activity"/>
    <property type="evidence" value="ECO:0007669"/>
    <property type="project" value="UniProtKB-KW"/>
</dbReference>
<evidence type="ECO:0000256" key="2">
    <source>
        <dbReference type="SAM" id="MobiDB-lite"/>
    </source>
</evidence>
<name>A0A5K1JZE8_9APHY</name>
<gene>
    <name evidence="3" type="primary">Q8J230</name>
</gene>
<sequence>MALPPDACSLIAKYAASSRSTLVALSTVSKQFQTAAERAIYNTLDVRGHNRTIAVCDVLRRTPRVAMLVVALSVYGEEEESEEEDGDVDEEEESESEPESDYWQVLHQALVRTTRLRFLNLYFTNGDQPDKAWILDRCTFQLKTFHSDLIWDDHLTAFLSTQSHLSNLFLADYREPAPEEMAPPILPASTGFLPKLAVLECTFAEAAVSLVPGRPVVRVKTCFTHSKLEEKREELRAIVAALRRSRKRLRALDIADSSYTPAFTLELLASLTADGVLCADLRYVGTLVFPVDGRQVGQGASSSGAGQAADGAVSD</sequence>
<feature type="coiled-coil region" evidence="1">
    <location>
        <begin position="225"/>
        <end position="252"/>
    </location>
</feature>
<dbReference type="EMBL" id="LR726802">
    <property type="protein sequence ID" value="VWO98208.1"/>
    <property type="molecule type" value="Genomic_DNA"/>
</dbReference>
<keyword evidence="3" id="KW-0808">Transferase</keyword>
<evidence type="ECO:0000256" key="1">
    <source>
        <dbReference type="SAM" id="Coils"/>
    </source>
</evidence>
<protein>
    <submittedName>
        <fullName evidence="3">MAPKK kinase Kpp4</fullName>
    </submittedName>
</protein>
<accession>A0A5K1JZE8</accession>
<dbReference type="AlphaFoldDB" id="A0A5K1JZE8"/>
<reference evidence="3" key="1">
    <citation type="submission" date="2019-10" db="EMBL/GenBank/DDBJ databases">
        <authorList>
            <person name="Nor Muhammad N."/>
        </authorList>
    </citation>
    <scope>NUCLEOTIDE SEQUENCE</scope>
</reference>
<feature type="region of interest" description="Disordered" evidence="2">
    <location>
        <begin position="76"/>
        <end position="100"/>
    </location>
</feature>
<organism evidence="3">
    <name type="scientific">Ganoderma boninense</name>
    <dbReference type="NCBI Taxonomy" id="34458"/>
    <lineage>
        <taxon>Eukaryota</taxon>
        <taxon>Fungi</taxon>
        <taxon>Dikarya</taxon>
        <taxon>Basidiomycota</taxon>
        <taxon>Agaricomycotina</taxon>
        <taxon>Agaricomycetes</taxon>
        <taxon>Polyporales</taxon>
        <taxon>Polyporaceae</taxon>
        <taxon>Ganoderma</taxon>
    </lineage>
</organism>
<proteinExistence type="predicted"/>
<evidence type="ECO:0000313" key="3">
    <source>
        <dbReference type="EMBL" id="VWO98208.1"/>
    </source>
</evidence>